<evidence type="ECO:0000313" key="3">
    <source>
        <dbReference type="Proteomes" id="UP000051639"/>
    </source>
</evidence>
<proteinExistence type="predicted"/>
<protein>
    <submittedName>
        <fullName evidence="2">Uncharacterized protein</fullName>
    </submittedName>
</protein>
<gene>
    <name evidence="2" type="ORF">IV41_GL001311</name>
</gene>
<dbReference type="PATRIC" id="fig|148604.4.peg.1345"/>
<dbReference type="AlphaFoldDB" id="A0A0R2GS99"/>
<reference evidence="2 3" key="1">
    <citation type="journal article" date="2015" name="Genome Announc.">
        <title>Expanding the biotechnology potential of lactobacilli through comparative genomics of 213 strains and associated genera.</title>
        <authorList>
            <person name="Sun Z."/>
            <person name="Harris H.M."/>
            <person name="McCann A."/>
            <person name="Guo C."/>
            <person name="Argimon S."/>
            <person name="Zhang W."/>
            <person name="Yang X."/>
            <person name="Jeffery I.B."/>
            <person name="Cooney J.C."/>
            <person name="Kagawa T.F."/>
            <person name="Liu W."/>
            <person name="Song Y."/>
            <person name="Salvetti E."/>
            <person name="Wrobel A."/>
            <person name="Rasinkangas P."/>
            <person name="Parkhill J."/>
            <person name="Rea M.C."/>
            <person name="O'Sullivan O."/>
            <person name="Ritari J."/>
            <person name="Douillard F.P."/>
            <person name="Paul Ross R."/>
            <person name="Yang R."/>
            <person name="Briner A.E."/>
            <person name="Felis G.E."/>
            <person name="de Vos W.M."/>
            <person name="Barrangou R."/>
            <person name="Klaenhammer T.R."/>
            <person name="Caufield P.W."/>
            <person name="Cui Y."/>
            <person name="Zhang H."/>
            <person name="O'Toole P.W."/>
        </authorList>
    </citation>
    <scope>NUCLEOTIDE SEQUENCE [LARGE SCALE GENOMIC DNA]</scope>
    <source>
        <strain evidence="2 3">DSM 14792</strain>
    </source>
</reference>
<evidence type="ECO:0000313" key="2">
    <source>
        <dbReference type="EMBL" id="KRN43746.1"/>
    </source>
</evidence>
<keyword evidence="3" id="KW-1185">Reference proteome</keyword>
<organism evidence="2 3">
    <name type="scientific">Limosilactobacillus ingluviei</name>
    <dbReference type="NCBI Taxonomy" id="148604"/>
    <lineage>
        <taxon>Bacteria</taxon>
        <taxon>Bacillati</taxon>
        <taxon>Bacillota</taxon>
        <taxon>Bacilli</taxon>
        <taxon>Lactobacillales</taxon>
        <taxon>Lactobacillaceae</taxon>
        <taxon>Limosilactobacillus</taxon>
    </lineage>
</organism>
<dbReference type="EMBL" id="JQBA01000036">
    <property type="protein sequence ID" value="KRN43746.1"/>
    <property type="molecule type" value="Genomic_DNA"/>
</dbReference>
<accession>A0A0R2GS99</accession>
<name>A0A0R2GS99_9LACO</name>
<feature type="region of interest" description="Disordered" evidence="1">
    <location>
        <begin position="313"/>
        <end position="362"/>
    </location>
</feature>
<dbReference type="Proteomes" id="UP000051639">
    <property type="component" value="Unassembled WGS sequence"/>
</dbReference>
<feature type="compositionally biased region" description="Acidic residues" evidence="1">
    <location>
        <begin position="320"/>
        <end position="329"/>
    </location>
</feature>
<evidence type="ECO:0000256" key="1">
    <source>
        <dbReference type="SAM" id="MobiDB-lite"/>
    </source>
</evidence>
<comment type="caution">
    <text evidence="2">The sequence shown here is derived from an EMBL/GenBank/DDBJ whole genome shotgun (WGS) entry which is preliminary data.</text>
</comment>
<sequence>MITYFEFLAAQSCEESAILKNAQGKQERFYVLQEIKDGNARKGRIVGFATDCKGVKRAIVAFEQSKSMKFGMRLRPFNPQQIDVEVPELENDKELIEIHLSTAEIINSASKNSTNDRYYQRSRYYLNILLDTLLKRIAKQNTLMRKKQHSYRVKKVFDGSDLKLIIYTTSFRINIADFFTQEPMLKKTLHDLQACYGELIGEKLDPKIVTGLGGYLDDHLVGVTESKIENMSLGKIAVTGRAKALTLYMPEDYITGLKEAAFQRDISPSDLVVQLFQLIGYGFSDDKIIKVAGAVSDYYLESVAHDPRLSGHSFEKLGEEQPDDDDEFSDPVADNNPLATDDSNRSVPSSGEEIVGQATTSKRLASGATTAITVEGVLAHA</sequence>